<comment type="caution">
    <text evidence="5">The sequence shown here is derived from an EMBL/GenBank/DDBJ whole genome shotgun (WGS) entry which is preliminary data.</text>
</comment>
<dbReference type="eggNOG" id="COG0715">
    <property type="taxonomic scope" value="Bacteria"/>
</dbReference>
<dbReference type="OrthoDB" id="2054296at2"/>
<keyword evidence="3 4" id="KW-0732">Signal</keyword>
<feature type="chain" id="PRO_5039189632" description="ABC transporter substrate-binding protein" evidence="4">
    <location>
        <begin position="28"/>
        <end position="351"/>
    </location>
</feature>
<dbReference type="CDD" id="cd01008">
    <property type="entry name" value="PBP2_NrtA_SsuA_CpmA_like"/>
    <property type="match status" value="1"/>
</dbReference>
<gene>
    <name evidence="5" type="ORF">HMPREF1630_00045</name>
</gene>
<reference evidence="5 6" key="1">
    <citation type="submission" date="2014-07" db="EMBL/GenBank/DDBJ databases">
        <authorList>
            <person name="McCorrison J."/>
            <person name="Sanka R."/>
            <person name="Torralba M."/>
            <person name="Gillis M."/>
            <person name="Haft D.H."/>
            <person name="Methe B."/>
            <person name="Sutton G."/>
            <person name="Nelson K.E."/>
        </authorList>
    </citation>
    <scope>NUCLEOTIDE SEQUENCE [LARGE SCALE GENOMIC DNA]</scope>
    <source>
        <strain evidence="5 6">S7-1-13</strain>
    </source>
</reference>
<sequence length="351" mass="38688">MKKNGMLSKFAMMLAVALLATSCSSSTKNEKKAEKNEADQVLRVAINPYLNSLPNVIIQQNKLDEKYGFKMETTMFSSGATMNEALAADEWDVGEMGAAAVTGVANYDMLVIGEVLESLDGLGIFAKPDSEIAKSTPANSSIKDIKGNADTVKGKTISLPVGTAQHFTTLKWLGELGLTSNDVNIVNMDSAQAYQSLVAGEVDLTALNVPTFLKAKEDGMVEVGNLANLGTRYVDMICANRKIVENNPELVEKYLKAFFEANEIIESDKDKAADIMYEWLKSEGSETSKEDNLADLKRANYFSYDQMKERVKDGKFGNFAKELGNFYIEQGQLVKEDSEKFDNNIIDKFFK</sequence>
<evidence type="ECO:0000313" key="5">
    <source>
        <dbReference type="EMBL" id="KGF06201.1"/>
    </source>
</evidence>
<comment type="similarity">
    <text evidence="2">Belongs to the bacterial solute-binding protein SsuA/TauA family.</text>
</comment>
<accession>A0A095X943</accession>
<dbReference type="Gene3D" id="3.40.190.10">
    <property type="entry name" value="Periplasmic binding protein-like II"/>
    <property type="match status" value="2"/>
</dbReference>
<evidence type="ECO:0000256" key="1">
    <source>
        <dbReference type="ARBA" id="ARBA00004418"/>
    </source>
</evidence>
<organism evidence="5 6">
    <name type="scientific">Anaerococcus lactolyticus S7-1-13</name>
    <dbReference type="NCBI Taxonomy" id="1284686"/>
    <lineage>
        <taxon>Bacteria</taxon>
        <taxon>Bacillati</taxon>
        <taxon>Bacillota</taxon>
        <taxon>Tissierellia</taxon>
        <taxon>Tissierellales</taxon>
        <taxon>Peptoniphilaceae</taxon>
        <taxon>Anaerococcus</taxon>
    </lineage>
</organism>
<dbReference type="PANTHER" id="PTHR30024:SF47">
    <property type="entry name" value="TAURINE-BINDING PERIPLASMIC PROTEIN"/>
    <property type="match status" value="1"/>
</dbReference>
<name>A0A095X943_9FIRM</name>
<dbReference type="PANTHER" id="PTHR30024">
    <property type="entry name" value="ALIPHATIC SULFONATES-BINDING PROTEIN-RELATED"/>
    <property type="match status" value="1"/>
</dbReference>
<evidence type="ECO:0008006" key="7">
    <source>
        <dbReference type="Google" id="ProtNLM"/>
    </source>
</evidence>
<protein>
    <recommendedName>
        <fullName evidence="7">ABC transporter substrate-binding protein</fullName>
    </recommendedName>
</protein>
<evidence type="ECO:0000313" key="6">
    <source>
        <dbReference type="Proteomes" id="UP000029579"/>
    </source>
</evidence>
<evidence type="ECO:0000256" key="3">
    <source>
        <dbReference type="ARBA" id="ARBA00022729"/>
    </source>
</evidence>
<dbReference type="RefSeq" id="WP_037325872.1">
    <property type="nucleotide sequence ID" value="NZ_JRMW01000002.1"/>
</dbReference>
<comment type="subcellular location">
    <subcellularLocation>
        <location evidence="1">Periplasm</location>
    </subcellularLocation>
</comment>
<dbReference type="PROSITE" id="PS51257">
    <property type="entry name" value="PROKAR_LIPOPROTEIN"/>
    <property type="match status" value="1"/>
</dbReference>
<evidence type="ECO:0000256" key="4">
    <source>
        <dbReference type="SAM" id="SignalP"/>
    </source>
</evidence>
<dbReference type="Pfam" id="PF13379">
    <property type="entry name" value="NMT1_2"/>
    <property type="match status" value="1"/>
</dbReference>
<feature type="signal peptide" evidence="4">
    <location>
        <begin position="1"/>
        <end position="27"/>
    </location>
</feature>
<dbReference type="GO" id="GO:0042597">
    <property type="term" value="C:periplasmic space"/>
    <property type="evidence" value="ECO:0007669"/>
    <property type="project" value="UniProtKB-SubCell"/>
</dbReference>
<proteinExistence type="inferred from homology"/>
<dbReference type="AlphaFoldDB" id="A0A095X943"/>
<dbReference type="SUPFAM" id="SSF53850">
    <property type="entry name" value="Periplasmic binding protein-like II"/>
    <property type="match status" value="1"/>
</dbReference>
<dbReference type="EMBL" id="JRMW01000002">
    <property type="protein sequence ID" value="KGF06201.1"/>
    <property type="molecule type" value="Genomic_DNA"/>
</dbReference>
<evidence type="ECO:0000256" key="2">
    <source>
        <dbReference type="ARBA" id="ARBA00010742"/>
    </source>
</evidence>
<dbReference type="Proteomes" id="UP000029579">
    <property type="component" value="Unassembled WGS sequence"/>
</dbReference>